<proteinExistence type="predicted"/>
<reference evidence="2 3" key="1">
    <citation type="submission" date="2020-01" db="EMBL/GenBank/DDBJ databases">
        <authorList>
            <person name="Kim M.K."/>
        </authorList>
    </citation>
    <scope>NUCLEOTIDE SEQUENCE [LARGE SCALE GENOMIC DNA]</scope>
    <source>
        <strain evidence="2 3">BT213</strain>
    </source>
</reference>
<evidence type="ECO:0000313" key="3">
    <source>
        <dbReference type="Proteomes" id="UP000478546"/>
    </source>
</evidence>
<gene>
    <name evidence="2" type="ORF">GWO68_15940</name>
</gene>
<dbReference type="InterPro" id="IPR050855">
    <property type="entry name" value="NDM-1-like"/>
</dbReference>
<accession>A0A6B2H2S5</accession>
<comment type="caution">
    <text evidence="2">The sequence shown here is derived from an EMBL/GenBank/DDBJ whole genome shotgun (WGS) entry which is preliminary data.</text>
</comment>
<evidence type="ECO:0000259" key="1">
    <source>
        <dbReference type="SMART" id="SM00849"/>
    </source>
</evidence>
<dbReference type="CDD" id="cd07721">
    <property type="entry name" value="yflN-like_MBL-fold"/>
    <property type="match status" value="1"/>
</dbReference>
<dbReference type="PANTHER" id="PTHR42951">
    <property type="entry name" value="METALLO-BETA-LACTAMASE DOMAIN-CONTAINING"/>
    <property type="match status" value="1"/>
</dbReference>
<keyword evidence="3" id="KW-1185">Reference proteome</keyword>
<name>A0A6B2H2S5_9BACT</name>
<dbReference type="InterPro" id="IPR001279">
    <property type="entry name" value="Metallo-B-lactamas"/>
</dbReference>
<dbReference type="EMBL" id="JAAEAA010000026">
    <property type="protein sequence ID" value="NDK57415.1"/>
    <property type="molecule type" value="Genomic_DNA"/>
</dbReference>
<organism evidence="2 3">
    <name type="scientific">Pontibacter fetidus</name>
    <dbReference type="NCBI Taxonomy" id="2700082"/>
    <lineage>
        <taxon>Bacteria</taxon>
        <taxon>Pseudomonadati</taxon>
        <taxon>Bacteroidota</taxon>
        <taxon>Cytophagia</taxon>
        <taxon>Cytophagales</taxon>
        <taxon>Hymenobacteraceae</taxon>
        <taxon>Pontibacter</taxon>
    </lineage>
</organism>
<dbReference type="PANTHER" id="PTHR42951:SF15">
    <property type="entry name" value="METALLO-BETA-LACTAMASE SUPERFAMILY PROTEIN"/>
    <property type="match status" value="1"/>
</dbReference>
<dbReference type="AlphaFoldDB" id="A0A6B2H2S5"/>
<keyword evidence="2" id="KW-0378">Hydrolase</keyword>
<dbReference type="RefSeq" id="WP_162347476.1">
    <property type="nucleotide sequence ID" value="NZ_JAAEAA010000026.1"/>
</dbReference>
<dbReference type="InterPro" id="IPR036866">
    <property type="entry name" value="RibonucZ/Hydroxyglut_hydro"/>
</dbReference>
<sequence length="276" mass="30615">MEVLVLEITHNHQGQDEVLYPVMLRNSSELLLVDCGYAGSLPMLQKAAASYGILLDNLTGILITHHDIDHMGGLQELKAAFPKAKVYASALEEPYISGRKKSLRLQQAEALYHTVPDEQRAWARQFQESLKVVQPVAVDVVLTENEVPASWGDIHIILTPGHMPGHISVYLPQSKTLIAADAVVAAQEELDLANPNYTLDLPQAVKSVKKLQQLELERIICYHGGVVDGAIHEKLDKLLATYKPTQTPAPEDKPQDLSSPVCYAHLKEFREGFEME</sequence>
<evidence type="ECO:0000313" key="2">
    <source>
        <dbReference type="EMBL" id="NDK57415.1"/>
    </source>
</evidence>
<dbReference type="Gene3D" id="3.60.15.10">
    <property type="entry name" value="Ribonuclease Z/Hydroxyacylglutathione hydrolase-like"/>
    <property type="match status" value="1"/>
</dbReference>
<dbReference type="SMART" id="SM00849">
    <property type="entry name" value="Lactamase_B"/>
    <property type="match status" value="1"/>
</dbReference>
<dbReference type="Pfam" id="PF00753">
    <property type="entry name" value="Lactamase_B"/>
    <property type="match status" value="1"/>
</dbReference>
<dbReference type="SUPFAM" id="SSF56281">
    <property type="entry name" value="Metallo-hydrolase/oxidoreductase"/>
    <property type="match status" value="1"/>
</dbReference>
<protein>
    <submittedName>
        <fullName evidence="2">MBL fold metallo-hydrolase</fullName>
    </submittedName>
</protein>
<feature type="domain" description="Metallo-beta-lactamase" evidence="1">
    <location>
        <begin position="18"/>
        <end position="223"/>
    </location>
</feature>
<dbReference type="GO" id="GO:0016787">
    <property type="term" value="F:hydrolase activity"/>
    <property type="evidence" value="ECO:0007669"/>
    <property type="project" value="UniProtKB-KW"/>
</dbReference>
<dbReference type="Proteomes" id="UP000478546">
    <property type="component" value="Unassembled WGS sequence"/>
</dbReference>